<evidence type="ECO:0000313" key="2">
    <source>
        <dbReference type="Proteomes" id="UP001597083"/>
    </source>
</evidence>
<evidence type="ECO:0000313" key="1">
    <source>
        <dbReference type="EMBL" id="MFD0857044.1"/>
    </source>
</evidence>
<proteinExistence type="predicted"/>
<protein>
    <submittedName>
        <fullName evidence="1">Uncharacterized protein</fullName>
    </submittedName>
</protein>
<accession>A0ABW3CTY1</accession>
<comment type="caution">
    <text evidence="1">The sequence shown here is derived from an EMBL/GenBank/DDBJ whole genome shotgun (WGS) entry which is preliminary data.</text>
</comment>
<dbReference type="EMBL" id="JBHTIR010004341">
    <property type="protein sequence ID" value="MFD0857044.1"/>
    <property type="molecule type" value="Genomic_DNA"/>
</dbReference>
<dbReference type="Proteomes" id="UP001597083">
    <property type="component" value="Unassembled WGS sequence"/>
</dbReference>
<sequence>MINERDVEVRSPSPHPLREGEQEVITWMAFDEADGVDYGCVLYTRRPSGEPVFDEPQVFTVPLMPGDPMPGNTLLRELVGAEESGEDCTGADHLSVVGLTKPARSSRWA</sequence>
<organism evidence="1 2">
    <name type="scientific">Actinomadura adrarensis</name>
    <dbReference type="NCBI Taxonomy" id="1819600"/>
    <lineage>
        <taxon>Bacteria</taxon>
        <taxon>Bacillati</taxon>
        <taxon>Actinomycetota</taxon>
        <taxon>Actinomycetes</taxon>
        <taxon>Streptosporangiales</taxon>
        <taxon>Thermomonosporaceae</taxon>
        <taxon>Actinomadura</taxon>
    </lineage>
</organism>
<gene>
    <name evidence="1" type="ORF">ACFQ07_32760</name>
</gene>
<keyword evidence="2" id="KW-1185">Reference proteome</keyword>
<reference evidence="2" key="1">
    <citation type="journal article" date="2019" name="Int. J. Syst. Evol. Microbiol.">
        <title>The Global Catalogue of Microorganisms (GCM) 10K type strain sequencing project: providing services to taxonomists for standard genome sequencing and annotation.</title>
        <authorList>
            <consortium name="The Broad Institute Genomics Platform"/>
            <consortium name="The Broad Institute Genome Sequencing Center for Infectious Disease"/>
            <person name="Wu L."/>
            <person name="Ma J."/>
        </authorList>
    </citation>
    <scope>NUCLEOTIDE SEQUENCE [LARGE SCALE GENOMIC DNA]</scope>
    <source>
        <strain evidence="2">JCM 31696</strain>
    </source>
</reference>
<name>A0ABW3CTY1_9ACTN</name>